<dbReference type="EMBL" id="AP029612">
    <property type="protein sequence ID" value="BFG70454.1"/>
    <property type="molecule type" value="Genomic_DNA"/>
</dbReference>
<sequence length="121" mass="12760">MLGIAAFVQAQDKDSTLQDFVGKYKFPEGSVVSEVTVSVEGAGLVMGSSIGNSTLVKIGEDLFSITAYDGSAQFKRDTNKKVIGVSINAGGYALEGTKSDGIAIDKLHAVLMNRNARLMAR</sequence>
<gene>
    <name evidence="1" type="ORF">KACHI17_13350</name>
</gene>
<protein>
    <submittedName>
        <fullName evidence="1">Uncharacterized protein</fullName>
    </submittedName>
</protein>
<accession>A0AAT9GIH1</accession>
<evidence type="ECO:0000313" key="1">
    <source>
        <dbReference type="EMBL" id="BFG70454.1"/>
    </source>
</evidence>
<proteinExistence type="predicted"/>
<name>A0AAT9GIH1_9BACT</name>
<reference evidence="1" key="1">
    <citation type="submission" date="2024-02" db="EMBL/GenBank/DDBJ databases">
        <title>Sediminibacterium planktonica sp. nov. and Sediminibacterium longus sp. nov., isolated from surface lake and river water.</title>
        <authorList>
            <person name="Watanabe K."/>
            <person name="Takemine S."/>
            <person name="Ishii Y."/>
            <person name="Ogata Y."/>
            <person name="Shindo C."/>
            <person name="Suda W."/>
        </authorList>
    </citation>
    <scope>NUCLEOTIDE SEQUENCE</scope>
    <source>
        <strain evidence="1">KACHI17</strain>
    </source>
</reference>
<organism evidence="1">
    <name type="scientific">Sediminibacterium sp. KACHI17</name>
    <dbReference type="NCBI Taxonomy" id="1751071"/>
    <lineage>
        <taxon>Bacteria</taxon>
        <taxon>Pseudomonadati</taxon>
        <taxon>Bacteroidota</taxon>
        <taxon>Chitinophagia</taxon>
        <taxon>Chitinophagales</taxon>
        <taxon>Chitinophagaceae</taxon>
        <taxon>Sediminibacterium</taxon>
    </lineage>
</organism>
<dbReference type="AlphaFoldDB" id="A0AAT9GIH1"/>